<dbReference type="InterPro" id="IPR009081">
    <property type="entry name" value="PP-bd_ACP"/>
</dbReference>
<dbReference type="PROSITE" id="PS50075">
    <property type="entry name" value="CARRIER"/>
    <property type="match status" value="1"/>
</dbReference>
<reference evidence="7 8" key="1">
    <citation type="submission" date="2021-04" db="EMBL/GenBank/DDBJ databases">
        <title>Characterization of the biosynthetic gene cluster of new lipopeptides with antitumor activity in the genome of the marine Streptomyces PHM034.</title>
        <authorList>
            <person name="Ceniceros A."/>
            <person name="Canedo L."/>
            <person name="Mendez C."/>
            <person name="Olano C."/>
            <person name="Schleissner C."/>
            <person name="Cuevas C."/>
            <person name="De La Calle F."/>
            <person name="Salas J.A."/>
        </authorList>
    </citation>
    <scope>NUCLEOTIDE SEQUENCE [LARGE SCALE GENOMIC DNA]</scope>
    <source>
        <strain evidence="7 8">PHM034</strain>
    </source>
</reference>
<keyword evidence="4" id="KW-0597">Phosphoprotein</keyword>
<dbReference type="Gene3D" id="2.30.38.10">
    <property type="entry name" value="Luciferase, Domain 3"/>
    <property type="match status" value="1"/>
</dbReference>
<feature type="region of interest" description="Disordered" evidence="5">
    <location>
        <begin position="1032"/>
        <end position="1052"/>
    </location>
</feature>
<evidence type="ECO:0000256" key="1">
    <source>
        <dbReference type="ARBA" id="ARBA00001957"/>
    </source>
</evidence>
<dbReference type="Gene3D" id="3.30.559.10">
    <property type="entry name" value="Chloramphenicol acetyltransferase-like domain"/>
    <property type="match status" value="1"/>
</dbReference>
<dbReference type="FunFam" id="1.10.1200.10:FF:000016">
    <property type="entry name" value="Non-ribosomal peptide synthase"/>
    <property type="match status" value="1"/>
</dbReference>
<dbReference type="NCBIfam" id="TIGR01733">
    <property type="entry name" value="AA-adenyl-dom"/>
    <property type="match status" value="1"/>
</dbReference>
<dbReference type="InterPro" id="IPR023213">
    <property type="entry name" value="CAT-like_dom_sf"/>
</dbReference>
<dbReference type="InterPro" id="IPR025110">
    <property type="entry name" value="AMP-bd_C"/>
</dbReference>
<dbReference type="FunFam" id="3.40.50.12780:FF:000012">
    <property type="entry name" value="Non-ribosomal peptide synthetase"/>
    <property type="match status" value="1"/>
</dbReference>
<dbReference type="GO" id="GO:0005829">
    <property type="term" value="C:cytosol"/>
    <property type="evidence" value="ECO:0007669"/>
    <property type="project" value="TreeGrafter"/>
</dbReference>
<proteinExistence type="inferred from homology"/>
<comment type="caution">
    <text evidence="7">The sequence shown here is derived from an EMBL/GenBank/DDBJ whole genome shotgun (WGS) entry which is preliminary data.</text>
</comment>
<evidence type="ECO:0000256" key="3">
    <source>
        <dbReference type="ARBA" id="ARBA00022450"/>
    </source>
</evidence>
<evidence type="ECO:0000313" key="7">
    <source>
        <dbReference type="EMBL" id="MBR8638266.1"/>
    </source>
</evidence>
<dbReference type="AlphaFoldDB" id="A0A941J1G0"/>
<dbReference type="InterPro" id="IPR001242">
    <property type="entry name" value="Condensation_dom"/>
</dbReference>
<dbReference type="Proteomes" id="UP000682308">
    <property type="component" value="Unassembled WGS sequence"/>
</dbReference>
<sequence>MVGMFINTLPVRVQHTPHHTTTQLLTTLQHHQSTLLDHHHHALADIQQHLGVNTLFDTLVLFESYPVDRAGISEATTTAGIQITGIRPYAGSHYPLTLTASAEPHLRLSLQYQQGVVDQELAREIADRLTHILDQLTSDPNRLLSSIDVLLPDERERLLVAANDTERAVPDLTVVELFERQVAATPTAVAVADGEHSLTYAELDARANRLAHHLIRQGVGVESRVGVALPRSAGLLVALLAVLKSGAAYVPVDPDHPATRIDHVLGSARPVLVLDAEVPAEELAEYPDSRPSTAAVTAANAAYAIYTSGSTGQPKGVVVPHGALANLLAAMGEKLPLGPRDRLLAVTTIAFDIAALEMFLPLVSGARVVIAPKEIGADPAAVLDLMERHAITAVQATPTLWQILVAHKAEALRGLRVLVGGEALPASLATTLCEYALEVTNVYGPTETTIWSTTAPVTDDADGPSIGRPVWNTQVYVLDASLRPVAPGVVGELYLAGTGLARGYLEQSALTAERFVASPFVAGQRMYRTGDLVKWRADGVLEYVGRVDFQVKVRGFRIELGEIESVLTACPGVAQAVVVAREDRPGDRRLVAYVVPDGADAEGGASGAQVEEWRQVYEQAYEESRDAEWGEDFALWKSSYTGEPIAPAEMREWRDAAVAQVLRDEPRRVLEIGVGSGLLLSRIASEVDEYWGTDLSESVIERLRGQVERAGLAERVTLRCAPADDVSELPRGHFDTVVLNSVVQYFPDAGYLDRVLMRAVELLAPGGRLVIGDVRHLGSLRALQAGVQRTARPEAAAGRLRSAVEQAERRERELLLAPEWFTEWAAEHGVGGVDIRLKSGGAHNEMTRHRYEVVLHTTPVDVLDLADAETIEWGLDVDELAELADLCREAGGPLRVAGIPNARLEGDVAAAVALSLLTPSGGAGGAVDPHDLAAWAERHGFGLVTTLSTGAVECFDAILLPDGPPAGRPLSGAFVPSSRSGRPLANDPVGARDTGALAATLRGHVQERLPDYMVPSSVLIMDALPLTPNGKLDRRALPAPDPVPVSTGRKPRDRREEALCGLFAEVLGLPEVGIDDDFFVLGGHSLLATRLIGRIRAELGIDVPVRLVFESPTVADLAALTEKMTASSRPRLRKMTEE</sequence>
<dbReference type="Pfam" id="PF00501">
    <property type="entry name" value="AMP-binding"/>
    <property type="match status" value="1"/>
</dbReference>
<dbReference type="Gene3D" id="3.40.50.980">
    <property type="match status" value="2"/>
</dbReference>
<dbReference type="Pfam" id="PF00668">
    <property type="entry name" value="Condensation"/>
    <property type="match status" value="1"/>
</dbReference>
<dbReference type="EMBL" id="JAGTPG010000001">
    <property type="protein sequence ID" value="MBR8638266.1"/>
    <property type="molecule type" value="Genomic_DNA"/>
</dbReference>
<dbReference type="PANTHER" id="PTHR45527:SF1">
    <property type="entry name" value="FATTY ACID SYNTHASE"/>
    <property type="match status" value="1"/>
</dbReference>
<organism evidence="7 8">
    <name type="scientific">Streptomyces tuirus</name>
    <dbReference type="NCBI Taxonomy" id="68278"/>
    <lineage>
        <taxon>Bacteria</taxon>
        <taxon>Bacillati</taxon>
        <taxon>Actinomycetota</taxon>
        <taxon>Actinomycetes</taxon>
        <taxon>Kitasatosporales</taxon>
        <taxon>Streptomycetaceae</taxon>
        <taxon>Streptomyces</taxon>
    </lineage>
</organism>
<dbReference type="GO" id="GO:0017000">
    <property type="term" value="P:antibiotic biosynthetic process"/>
    <property type="evidence" value="ECO:0007669"/>
    <property type="project" value="UniProtKB-ARBA"/>
</dbReference>
<feature type="domain" description="Carrier" evidence="6">
    <location>
        <begin position="1050"/>
        <end position="1125"/>
    </location>
</feature>
<dbReference type="SMART" id="SM00823">
    <property type="entry name" value="PKS_PP"/>
    <property type="match status" value="1"/>
</dbReference>
<dbReference type="InterPro" id="IPR029063">
    <property type="entry name" value="SAM-dependent_MTases_sf"/>
</dbReference>
<dbReference type="SUPFAM" id="SSF52777">
    <property type="entry name" value="CoA-dependent acyltransferases"/>
    <property type="match status" value="1"/>
</dbReference>
<dbReference type="Gene3D" id="3.30.300.30">
    <property type="match status" value="2"/>
</dbReference>
<dbReference type="InterPro" id="IPR036736">
    <property type="entry name" value="ACP-like_sf"/>
</dbReference>
<dbReference type="GO" id="GO:0008610">
    <property type="term" value="P:lipid biosynthetic process"/>
    <property type="evidence" value="ECO:0007669"/>
    <property type="project" value="UniProtKB-ARBA"/>
</dbReference>
<dbReference type="InterPro" id="IPR000873">
    <property type="entry name" value="AMP-dep_synth/lig_dom"/>
</dbReference>
<keyword evidence="8" id="KW-1185">Reference proteome</keyword>
<dbReference type="CDD" id="cd05930">
    <property type="entry name" value="A_NRPS"/>
    <property type="match status" value="1"/>
</dbReference>
<dbReference type="GO" id="GO:0009403">
    <property type="term" value="P:toxin biosynthetic process"/>
    <property type="evidence" value="ECO:0007669"/>
    <property type="project" value="UniProtKB-ARBA"/>
</dbReference>
<dbReference type="GO" id="GO:0043041">
    <property type="term" value="P:amino acid activation for nonribosomal peptide biosynthetic process"/>
    <property type="evidence" value="ECO:0007669"/>
    <property type="project" value="TreeGrafter"/>
</dbReference>
<dbReference type="Gene3D" id="3.40.50.150">
    <property type="entry name" value="Vaccinia Virus protein VP39"/>
    <property type="match status" value="1"/>
</dbReference>
<dbReference type="GO" id="GO:0031177">
    <property type="term" value="F:phosphopantetheine binding"/>
    <property type="evidence" value="ECO:0007669"/>
    <property type="project" value="InterPro"/>
</dbReference>
<dbReference type="Pfam" id="PF00550">
    <property type="entry name" value="PP-binding"/>
    <property type="match status" value="1"/>
</dbReference>
<dbReference type="CDD" id="cd02440">
    <property type="entry name" value="AdoMet_MTases"/>
    <property type="match status" value="1"/>
</dbReference>
<dbReference type="PIRSF" id="PIRSF001617">
    <property type="entry name" value="Alpha-AR"/>
    <property type="match status" value="1"/>
</dbReference>
<evidence type="ECO:0000256" key="4">
    <source>
        <dbReference type="ARBA" id="ARBA00022553"/>
    </source>
</evidence>
<dbReference type="SUPFAM" id="SSF56801">
    <property type="entry name" value="Acetyl-CoA synthetase-like"/>
    <property type="match status" value="1"/>
</dbReference>
<protein>
    <submittedName>
        <fullName evidence="7">Amino acid adenylation domain-containing protein</fullName>
    </submittedName>
</protein>
<dbReference type="GO" id="GO:0072330">
    <property type="term" value="P:monocarboxylic acid biosynthetic process"/>
    <property type="evidence" value="ECO:0007669"/>
    <property type="project" value="UniProtKB-ARBA"/>
</dbReference>
<evidence type="ECO:0000256" key="5">
    <source>
        <dbReference type="SAM" id="MobiDB-lite"/>
    </source>
</evidence>
<evidence type="ECO:0000313" key="8">
    <source>
        <dbReference type="Proteomes" id="UP000682308"/>
    </source>
</evidence>
<dbReference type="InterPro" id="IPR010071">
    <property type="entry name" value="AA_adenyl_dom"/>
</dbReference>
<evidence type="ECO:0000256" key="2">
    <source>
        <dbReference type="ARBA" id="ARBA00006432"/>
    </source>
</evidence>
<dbReference type="GO" id="GO:0003824">
    <property type="term" value="F:catalytic activity"/>
    <property type="evidence" value="ECO:0007669"/>
    <property type="project" value="InterPro"/>
</dbReference>
<dbReference type="InterPro" id="IPR020806">
    <property type="entry name" value="PKS_PP-bd"/>
</dbReference>
<dbReference type="Pfam" id="PF08242">
    <property type="entry name" value="Methyltransf_12"/>
    <property type="match status" value="1"/>
</dbReference>
<dbReference type="InterPro" id="IPR029058">
    <property type="entry name" value="AB_hydrolase_fold"/>
</dbReference>
<dbReference type="PANTHER" id="PTHR45527">
    <property type="entry name" value="NONRIBOSOMAL PEPTIDE SYNTHETASE"/>
    <property type="match status" value="1"/>
</dbReference>
<dbReference type="FunFam" id="2.30.38.10:FF:000001">
    <property type="entry name" value="Non-ribosomal peptide synthetase PvdI"/>
    <property type="match status" value="1"/>
</dbReference>
<evidence type="ECO:0000259" key="6">
    <source>
        <dbReference type="PROSITE" id="PS50075"/>
    </source>
</evidence>
<dbReference type="SUPFAM" id="SSF47336">
    <property type="entry name" value="ACP-like"/>
    <property type="match status" value="1"/>
</dbReference>
<accession>A0A941J1G0</accession>
<dbReference type="Gene3D" id="3.40.50.1820">
    <property type="entry name" value="alpha/beta hydrolase"/>
    <property type="match status" value="1"/>
</dbReference>
<name>A0A941J1G0_9ACTN</name>
<comment type="cofactor">
    <cofactor evidence="1">
        <name>pantetheine 4'-phosphate</name>
        <dbReference type="ChEBI" id="CHEBI:47942"/>
    </cofactor>
</comment>
<comment type="similarity">
    <text evidence="2">Belongs to the ATP-dependent AMP-binding enzyme family.</text>
</comment>
<dbReference type="InterPro" id="IPR045851">
    <property type="entry name" value="AMP-bd_C_sf"/>
</dbReference>
<dbReference type="Pfam" id="PF13193">
    <property type="entry name" value="AMP-binding_C"/>
    <property type="match status" value="2"/>
</dbReference>
<gene>
    <name evidence="7" type="ORF">KEF29_00575</name>
</gene>
<keyword evidence="3" id="KW-0596">Phosphopantetheine</keyword>
<dbReference type="Gene3D" id="3.30.559.30">
    <property type="entry name" value="Nonribosomal peptide synthetase, condensation domain"/>
    <property type="match status" value="1"/>
</dbReference>
<dbReference type="InterPro" id="IPR013217">
    <property type="entry name" value="Methyltransf_12"/>
</dbReference>
<dbReference type="SUPFAM" id="SSF53335">
    <property type="entry name" value="S-adenosyl-L-methionine-dependent methyltransferases"/>
    <property type="match status" value="1"/>
</dbReference>